<proteinExistence type="predicted"/>
<evidence type="ECO:0000313" key="2">
    <source>
        <dbReference type="Proteomes" id="UP001181347"/>
    </source>
</evidence>
<dbReference type="AlphaFoldDB" id="A0AAE4RZ33"/>
<name>A0AAE4RZ33_9BACT</name>
<organism evidence="1 2">
    <name type="scientific">Alistipes finegoldii</name>
    <dbReference type="NCBI Taxonomy" id="214856"/>
    <lineage>
        <taxon>Bacteria</taxon>
        <taxon>Pseudomonadati</taxon>
        <taxon>Bacteroidota</taxon>
        <taxon>Bacteroidia</taxon>
        <taxon>Bacteroidales</taxon>
        <taxon>Rikenellaceae</taxon>
        <taxon>Alistipes</taxon>
    </lineage>
</organism>
<dbReference type="EMBL" id="JAWDES010000006">
    <property type="protein sequence ID" value="MDU0261542.1"/>
    <property type="molecule type" value="Genomic_DNA"/>
</dbReference>
<sequence length="188" mass="20354">MSIQLTLDGHSFSAPALSGEFPGDGPVEVELLTPRTTLVPEEFFDEACAGELLAAAGMAALPGECPVWSAPQQNAVAVMAAAENALAAVHERLGGRARYTTPLLCVPQTSVPTVWMYYAAGLLYIKVYDGKLRFAEVVPAPDEADLLYMLERLGSEFRLRDYTLRIGSGDGRALKRKLGGYFRQIVCE</sequence>
<evidence type="ECO:0000313" key="1">
    <source>
        <dbReference type="EMBL" id="MDU0261542.1"/>
    </source>
</evidence>
<accession>A0AAE4RZ33</accession>
<comment type="caution">
    <text evidence="1">The sequence shown here is derived from an EMBL/GenBank/DDBJ whole genome shotgun (WGS) entry which is preliminary data.</text>
</comment>
<dbReference type="Proteomes" id="UP001181347">
    <property type="component" value="Unassembled WGS sequence"/>
</dbReference>
<dbReference type="RefSeq" id="WP_237958954.1">
    <property type="nucleotide sequence ID" value="NZ_BAAFKU010000010.1"/>
</dbReference>
<reference evidence="1" key="1">
    <citation type="submission" date="2023-10" db="EMBL/GenBank/DDBJ databases">
        <title>Genome Sequence of the Bacteria from From Gut Wall in Crohn's Disease.</title>
        <authorList>
            <person name="Rodriguez-Palacios A."/>
        </authorList>
    </citation>
    <scope>NUCLEOTIDE SEQUENCE</scope>
    <source>
        <strain evidence="1">CavFT-hAR58</strain>
    </source>
</reference>
<gene>
    <name evidence="1" type="ORF">RVH17_15745</name>
</gene>
<protein>
    <submittedName>
        <fullName evidence="1">Uncharacterized protein</fullName>
    </submittedName>
</protein>